<organism evidence="2 3">
    <name type="scientific">Hymenoscyphus albidus</name>
    <dbReference type="NCBI Taxonomy" id="595503"/>
    <lineage>
        <taxon>Eukaryota</taxon>
        <taxon>Fungi</taxon>
        <taxon>Dikarya</taxon>
        <taxon>Ascomycota</taxon>
        <taxon>Pezizomycotina</taxon>
        <taxon>Leotiomycetes</taxon>
        <taxon>Helotiales</taxon>
        <taxon>Helotiaceae</taxon>
        <taxon>Hymenoscyphus</taxon>
    </lineage>
</organism>
<accession>A0A9N9L905</accession>
<reference evidence="2" key="1">
    <citation type="submission" date="2021-07" db="EMBL/GenBank/DDBJ databases">
        <authorList>
            <person name="Durling M."/>
        </authorList>
    </citation>
    <scope>NUCLEOTIDE SEQUENCE</scope>
</reference>
<dbReference type="EMBL" id="CAJVRM010000002">
    <property type="protein sequence ID" value="CAG8970715.1"/>
    <property type="molecule type" value="Genomic_DNA"/>
</dbReference>
<protein>
    <submittedName>
        <fullName evidence="2">Uncharacterized protein</fullName>
    </submittedName>
</protein>
<name>A0A9N9L905_9HELO</name>
<sequence length="121" mass="13607">MVGLTESYSTARWAKGWWFQSLLKAPPSPSSFPEELGTGSRTKREKRFNINSSAGRCTPYYVRVPTRRPHCSPSSPSPSSRTIATIQCLKLTETYPPRSWTQTNGHHAPRAPNPHFQNPPL</sequence>
<gene>
    <name evidence="2" type="ORF">HYALB_00001496</name>
</gene>
<proteinExistence type="predicted"/>
<evidence type="ECO:0000256" key="1">
    <source>
        <dbReference type="SAM" id="MobiDB-lite"/>
    </source>
</evidence>
<dbReference type="Proteomes" id="UP000701801">
    <property type="component" value="Unassembled WGS sequence"/>
</dbReference>
<comment type="caution">
    <text evidence="2">The sequence shown here is derived from an EMBL/GenBank/DDBJ whole genome shotgun (WGS) entry which is preliminary data.</text>
</comment>
<evidence type="ECO:0000313" key="2">
    <source>
        <dbReference type="EMBL" id="CAG8970715.1"/>
    </source>
</evidence>
<feature type="region of interest" description="Disordered" evidence="1">
    <location>
        <begin position="95"/>
        <end position="121"/>
    </location>
</feature>
<dbReference type="AlphaFoldDB" id="A0A9N9L905"/>
<keyword evidence="3" id="KW-1185">Reference proteome</keyword>
<evidence type="ECO:0000313" key="3">
    <source>
        <dbReference type="Proteomes" id="UP000701801"/>
    </source>
</evidence>